<dbReference type="InterPro" id="IPR033121">
    <property type="entry name" value="PEPTIDASE_A1"/>
</dbReference>
<feature type="region of interest" description="Disordered" evidence="1">
    <location>
        <begin position="100"/>
        <end position="119"/>
    </location>
</feature>
<protein>
    <recommendedName>
        <fullName evidence="3">Peptidase A1 domain-containing protein</fullName>
    </recommendedName>
</protein>
<comment type="caution">
    <text evidence="4">The sequence shown here is derived from an EMBL/GenBank/DDBJ whole genome shotgun (WGS) entry which is preliminary data.</text>
</comment>
<evidence type="ECO:0000313" key="5">
    <source>
        <dbReference type="Proteomes" id="UP000024635"/>
    </source>
</evidence>
<feature type="chain" id="PRO_5001491369" description="Peptidase A1 domain-containing protein" evidence="2">
    <location>
        <begin position="18"/>
        <end position="119"/>
    </location>
</feature>
<accession>A0A016WIS8</accession>
<dbReference type="STRING" id="53326.A0A016WIS8"/>
<evidence type="ECO:0000256" key="2">
    <source>
        <dbReference type="SAM" id="SignalP"/>
    </source>
</evidence>
<keyword evidence="5" id="KW-1185">Reference proteome</keyword>
<keyword evidence="2" id="KW-0732">Signal</keyword>
<feature type="signal peptide" evidence="2">
    <location>
        <begin position="1"/>
        <end position="17"/>
    </location>
</feature>
<feature type="domain" description="Peptidase A1" evidence="3">
    <location>
        <begin position="65"/>
        <end position="119"/>
    </location>
</feature>
<proteinExistence type="predicted"/>
<dbReference type="PROSITE" id="PS51767">
    <property type="entry name" value="PEPTIDASE_A1"/>
    <property type="match status" value="1"/>
</dbReference>
<sequence length="119" mass="12917">MHLFVILALASVATCTALQSTLIRREPKTFQLIRNGKYPEYLKKLKSTQTAAGAGANVYRADFEIAQRVAIGTPPQEALAWLCTQASIMWVPHVDCRSSSGVRPMGSQLCGTPAPAKQD</sequence>
<organism evidence="4 5">
    <name type="scientific">Ancylostoma ceylanicum</name>
    <dbReference type="NCBI Taxonomy" id="53326"/>
    <lineage>
        <taxon>Eukaryota</taxon>
        <taxon>Metazoa</taxon>
        <taxon>Ecdysozoa</taxon>
        <taxon>Nematoda</taxon>
        <taxon>Chromadorea</taxon>
        <taxon>Rhabditida</taxon>
        <taxon>Rhabditina</taxon>
        <taxon>Rhabditomorpha</taxon>
        <taxon>Strongyloidea</taxon>
        <taxon>Ancylostomatidae</taxon>
        <taxon>Ancylostomatinae</taxon>
        <taxon>Ancylostoma</taxon>
    </lineage>
</organism>
<evidence type="ECO:0000259" key="3">
    <source>
        <dbReference type="PROSITE" id="PS51767"/>
    </source>
</evidence>
<dbReference type="EMBL" id="JARK01000270">
    <property type="protein sequence ID" value="EYC39182.1"/>
    <property type="molecule type" value="Genomic_DNA"/>
</dbReference>
<reference evidence="5" key="1">
    <citation type="journal article" date="2015" name="Nat. Genet.">
        <title>The genome and transcriptome of the zoonotic hookworm Ancylostoma ceylanicum identify infection-specific gene families.</title>
        <authorList>
            <person name="Schwarz E.M."/>
            <person name="Hu Y."/>
            <person name="Antoshechkin I."/>
            <person name="Miller M.M."/>
            <person name="Sternberg P.W."/>
            <person name="Aroian R.V."/>
        </authorList>
    </citation>
    <scope>NUCLEOTIDE SEQUENCE</scope>
    <source>
        <strain evidence="5">HY135</strain>
    </source>
</reference>
<gene>
    <name evidence="4" type="primary">Acey_s0670.g1371</name>
    <name evidence="4" type="ORF">Y032_0670g1371</name>
</gene>
<evidence type="ECO:0000313" key="4">
    <source>
        <dbReference type="EMBL" id="EYC39182.1"/>
    </source>
</evidence>
<evidence type="ECO:0000256" key="1">
    <source>
        <dbReference type="SAM" id="MobiDB-lite"/>
    </source>
</evidence>
<name>A0A016WIS8_9BILA</name>
<dbReference type="SUPFAM" id="SSF50630">
    <property type="entry name" value="Acid proteases"/>
    <property type="match status" value="1"/>
</dbReference>
<dbReference type="InterPro" id="IPR021109">
    <property type="entry name" value="Peptidase_aspartic_dom_sf"/>
</dbReference>
<dbReference type="AlphaFoldDB" id="A0A016WIS8"/>
<dbReference type="Proteomes" id="UP000024635">
    <property type="component" value="Unassembled WGS sequence"/>
</dbReference>